<protein>
    <recommendedName>
        <fullName evidence="3">Disease resistance protein At4g27190-like leucine-rich repeats domain-containing protein</fullName>
    </recommendedName>
</protein>
<sequence length="339" mass="38207">MSTHTHLTPCRVIVSCQILPALSTLSGSGGQPEEPKGQLEERTSPPPPGDHCPNLKVLQISRCPKLKHLLVPRYNCNLYLKKLEKLEIYHCAELESIIGGATDEEESLASSTSPLPPDAFSQLQSIKIDNCPKMKYMVGPKSLHVLREIKLRRCHKMKRVLTLELFMLLPNLNYIHVHDCKEMKEAIGGQELDNGATSSLFLPPIPASSHGDQLSTRKLTLELYCLEELESICSWTGLQDLIHVIKIRRCPKLKRIEMLDDASPPPSLKEIVLIEEVDGDREKQWWESLGWIHPEATTTLEPYVFVYSLDGNIPITRMPVVIDSRIREGGMDPNSAQRK</sequence>
<organism evidence="4 5">
    <name type="scientific">Punica granatum</name>
    <name type="common">Pomegranate</name>
    <dbReference type="NCBI Taxonomy" id="22663"/>
    <lineage>
        <taxon>Eukaryota</taxon>
        <taxon>Viridiplantae</taxon>
        <taxon>Streptophyta</taxon>
        <taxon>Embryophyta</taxon>
        <taxon>Tracheophyta</taxon>
        <taxon>Spermatophyta</taxon>
        <taxon>Magnoliopsida</taxon>
        <taxon>eudicotyledons</taxon>
        <taxon>Gunneridae</taxon>
        <taxon>Pentapetalae</taxon>
        <taxon>rosids</taxon>
        <taxon>malvids</taxon>
        <taxon>Myrtales</taxon>
        <taxon>Lythraceae</taxon>
        <taxon>Punica</taxon>
    </lineage>
</organism>
<feature type="domain" description="Disease resistance protein At4g27190-like leucine-rich repeats" evidence="3">
    <location>
        <begin position="50"/>
        <end position="181"/>
    </location>
</feature>
<dbReference type="Gene3D" id="3.80.10.10">
    <property type="entry name" value="Ribonuclease Inhibitor"/>
    <property type="match status" value="1"/>
</dbReference>
<dbReference type="PANTHER" id="PTHR33463:SF209">
    <property type="entry name" value="DISEASE RESISTANCE PROTEIN RPS2-LIKE"/>
    <property type="match status" value="1"/>
</dbReference>
<evidence type="ECO:0000256" key="2">
    <source>
        <dbReference type="SAM" id="MobiDB-lite"/>
    </source>
</evidence>
<evidence type="ECO:0000256" key="1">
    <source>
        <dbReference type="ARBA" id="ARBA00022821"/>
    </source>
</evidence>
<evidence type="ECO:0000259" key="3">
    <source>
        <dbReference type="Pfam" id="PF23247"/>
    </source>
</evidence>
<dbReference type="InterPro" id="IPR050905">
    <property type="entry name" value="Plant_NBS-LRR"/>
</dbReference>
<feature type="compositionally biased region" description="Basic and acidic residues" evidence="2">
    <location>
        <begin position="33"/>
        <end position="43"/>
    </location>
</feature>
<dbReference type="Proteomes" id="UP000197138">
    <property type="component" value="Unassembled WGS sequence"/>
</dbReference>
<dbReference type="Pfam" id="PF23247">
    <property type="entry name" value="LRR_RPS2"/>
    <property type="match status" value="1"/>
</dbReference>
<gene>
    <name evidence="4" type="ORF">CDL15_Pgr013821</name>
</gene>
<evidence type="ECO:0000313" key="5">
    <source>
        <dbReference type="Proteomes" id="UP000197138"/>
    </source>
</evidence>
<comment type="caution">
    <text evidence="4">The sequence shown here is derived from an EMBL/GenBank/DDBJ whole genome shotgun (WGS) entry which is preliminary data.</text>
</comment>
<dbReference type="EMBL" id="MTKT01005554">
    <property type="protein sequence ID" value="OWM66604.1"/>
    <property type="molecule type" value="Genomic_DNA"/>
</dbReference>
<accession>A0A218W191</accession>
<name>A0A218W191_PUNGR</name>
<dbReference type="InterPro" id="IPR032675">
    <property type="entry name" value="LRR_dom_sf"/>
</dbReference>
<evidence type="ECO:0000313" key="4">
    <source>
        <dbReference type="EMBL" id="OWM66604.1"/>
    </source>
</evidence>
<dbReference type="SUPFAM" id="SSF52047">
    <property type="entry name" value="RNI-like"/>
    <property type="match status" value="1"/>
</dbReference>
<reference evidence="5" key="1">
    <citation type="journal article" date="2017" name="Plant J.">
        <title>The pomegranate (Punica granatum L.) genome and the genomics of punicalagin biosynthesis.</title>
        <authorList>
            <person name="Qin G."/>
            <person name="Xu C."/>
            <person name="Ming R."/>
            <person name="Tang H."/>
            <person name="Guyot R."/>
            <person name="Kramer E.M."/>
            <person name="Hu Y."/>
            <person name="Yi X."/>
            <person name="Qi Y."/>
            <person name="Xu X."/>
            <person name="Gao Z."/>
            <person name="Pan H."/>
            <person name="Jian J."/>
            <person name="Tian Y."/>
            <person name="Yue Z."/>
            <person name="Xu Y."/>
        </authorList>
    </citation>
    <scope>NUCLEOTIDE SEQUENCE [LARGE SCALE GENOMIC DNA]</scope>
    <source>
        <strain evidence="5">cv. Dabenzi</strain>
    </source>
</reference>
<dbReference type="PANTHER" id="PTHR33463">
    <property type="entry name" value="NB-ARC DOMAIN-CONTAINING PROTEIN-RELATED"/>
    <property type="match status" value="1"/>
</dbReference>
<feature type="region of interest" description="Disordered" evidence="2">
    <location>
        <begin position="25"/>
        <end position="51"/>
    </location>
</feature>
<dbReference type="AlphaFoldDB" id="A0A218W191"/>
<keyword evidence="1" id="KW-0611">Plant defense</keyword>
<dbReference type="InterPro" id="IPR057135">
    <property type="entry name" value="At4g27190-like_LRR"/>
</dbReference>
<proteinExistence type="predicted"/>